<dbReference type="Pfam" id="PF00059">
    <property type="entry name" value="Lectin_C"/>
    <property type="match status" value="1"/>
</dbReference>
<dbReference type="Ensembl" id="ENSXCOT00000010199.1">
    <property type="protein sequence ID" value="ENSXCOP00000010080.1"/>
    <property type="gene ID" value="ENSXCOG00000007627.1"/>
</dbReference>
<dbReference type="InterPro" id="IPR016186">
    <property type="entry name" value="C-type_lectin-like/link_sf"/>
</dbReference>
<organism evidence="2 3">
    <name type="scientific">Xiphophorus couchianus</name>
    <name type="common">Monterrey platyfish</name>
    <dbReference type="NCBI Taxonomy" id="32473"/>
    <lineage>
        <taxon>Eukaryota</taxon>
        <taxon>Metazoa</taxon>
        <taxon>Chordata</taxon>
        <taxon>Craniata</taxon>
        <taxon>Vertebrata</taxon>
        <taxon>Euteleostomi</taxon>
        <taxon>Actinopterygii</taxon>
        <taxon>Neopterygii</taxon>
        <taxon>Teleostei</taxon>
        <taxon>Neoteleostei</taxon>
        <taxon>Acanthomorphata</taxon>
        <taxon>Ovalentaria</taxon>
        <taxon>Atherinomorphae</taxon>
        <taxon>Cyprinodontiformes</taxon>
        <taxon>Poeciliidae</taxon>
        <taxon>Poeciliinae</taxon>
        <taxon>Xiphophorus</taxon>
    </lineage>
</organism>
<proteinExistence type="predicted"/>
<dbReference type="AlphaFoldDB" id="A0A3B5LHK3"/>
<keyword evidence="3" id="KW-1185">Reference proteome</keyword>
<dbReference type="Proteomes" id="UP000261380">
    <property type="component" value="Unplaced"/>
</dbReference>
<dbReference type="SUPFAM" id="SSF56436">
    <property type="entry name" value="C-type lectin-like"/>
    <property type="match status" value="1"/>
</dbReference>
<dbReference type="Gene3D" id="3.10.100.10">
    <property type="entry name" value="Mannose-Binding Protein A, subunit A"/>
    <property type="match status" value="1"/>
</dbReference>
<feature type="domain" description="C-type lectin" evidence="1">
    <location>
        <begin position="52"/>
        <end position="162"/>
    </location>
</feature>
<evidence type="ECO:0000313" key="2">
    <source>
        <dbReference type="Ensembl" id="ENSXCOP00000010080.1"/>
    </source>
</evidence>
<sequence length="162" mass="18682">PEILTLANLLCVLRRLLISLFWNSVLLLCQSIGLHFNLFRRTVECPSDWTAFNNRCFRFVADAKTWAGAEKNCMSLGGNLASVHSKEDYHQIQTLIFKASRKPSITWIGGSDAQEIWLWSDGTPMTYTNWCPGQPNGFFRQKCIQMNYSSKRKCHTTCFFSW</sequence>
<dbReference type="PRINTS" id="PR00356">
    <property type="entry name" value="ANTIFREEZEII"/>
</dbReference>
<name>A0A3B5LHK3_9TELE</name>
<dbReference type="InterPro" id="IPR016187">
    <property type="entry name" value="CTDL_fold"/>
</dbReference>
<protein>
    <recommendedName>
        <fullName evidence="1">C-type lectin domain-containing protein</fullName>
    </recommendedName>
</protein>
<dbReference type="PANTHER" id="PTHR22803">
    <property type="entry name" value="MANNOSE, PHOSPHOLIPASE, LECTIN RECEPTOR RELATED"/>
    <property type="match status" value="1"/>
</dbReference>
<evidence type="ECO:0000313" key="3">
    <source>
        <dbReference type="Proteomes" id="UP000261380"/>
    </source>
</evidence>
<dbReference type="PROSITE" id="PS50041">
    <property type="entry name" value="C_TYPE_LECTIN_2"/>
    <property type="match status" value="1"/>
</dbReference>
<dbReference type="InterPro" id="IPR050111">
    <property type="entry name" value="C-type_lectin/snaclec_domain"/>
</dbReference>
<dbReference type="InterPro" id="IPR001304">
    <property type="entry name" value="C-type_lectin-like"/>
</dbReference>
<reference evidence="2" key="1">
    <citation type="submission" date="2025-08" db="UniProtKB">
        <authorList>
            <consortium name="Ensembl"/>
        </authorList>
    </citation>
    <scope>IDENTIFICATION</scope>
</reference>
<dbReference type="GeneTree" id="ENSGT01150000286973"/>
<evidence type="ECO:0000259" key="1">
    <source>
        <dbReference type="PROSITE" id="PS50041"/>
    </source>
</evidence>
<accession>A0A3B5LHK3</accession>
<reference evidence="2" key="2">
    <citation type="submission" date="2025-09" db="UniProtKB">
        <authorList>
            <consortium name="Ensembl"/>
        </authorList>
    </citation>
    <scope>IDENTIFICATION</scope>
</reference>
<dbReference type="SMART" id="SM00034">
    <property type="entry name" value="CLECT"/>
    <property type="match status" value="1"/>
</dbReference>
<dbReference type="CDD" id="cd00037">
    <property type="entry name" value="CLECT"/>
    <property type="match status" value="1"/>
</dbReference>
<dbReference type="InterPro" id="IPR002353">
    <property type="entry name" value="AntifreezeII"/>
</dbReference>